<dbReference type="CDD" id="cd02205">
    <property type="entry name" value="CBS_pair_SF"/>
    <property type="match status" value="1"/>
</dbReference>
<protein>
    <submittedName>
        <fullName evidence="4">CBS domain-containing protein</fullName>
    </submittedName>
</protein>
<organism evidence="4 5">
    <name type="scientific">Thermatribacter velox</name>
    <dbReference type="NCBI Taxonomy" id="3039681"/>
    <lineage>
        <taxon>Bacteria</taxon>
        <taxon>Pseudomonadati</taxon>
        <taxon>Atribacterota</taxon>
        <taxon>Atribacteria</taxon>
        <taxon>Atribacterales</taxon>
        <taxon>Thermatribacteraceae</taxon>
        <taxon>Thermatribacter</taxon>
    </lineage>
</organism>
<evidence type="ECO:0000256" key="1">
    <source>
        <dbReference type="ARBA" id="ARBA00023122"/>
    </source>
</evidence>
<dbReference type="EMBL" id="CP121689">
    <property type="protein sequence ID" value="WZL75371.1"/>
    <property type="molecule type" value="Genomic_DNA"/>
</dbReference>
<dbReference type="InterPro" id="IPR051257">
    <property type="entry name" value="Diverse_CBS-Domain"/>
</dbReference>
<dbReference type="PANTHER" id="PTHR43080:SF2">
    <property type="entry name" value="CBS DOMAIN-CONTAINING PROTEIN"/>
    <property type="match status" value="1"/>
</dbReference>
<feature type="domain" description="CBS" evidence="3">
    <location>
        <begin position="7"/>
        <end position="64"/>
    </location>
</feature>
<proteinExistence type="predicted"/>
<evidence type="ECO:0000313" key="4">
    <source>
        <dbReference type="EMBL" id="WZL75371.1"/>
    </source>
</evidence>
<dbReference type="Proteomes" id="UP001461341">
    <property type="component" value="Chromosome"/>
</dbReference>
<dbReference type="PANTHER" id="PTHR43080">
    <property type="entry name" value="CBS DOMAIN-CONTAINING PROTEIN CBSX3, MITOCHONDRIAL"/>
    <property type="match status" value="1"/>
</dbReference>
<sequence>MLAEEIMSSEVFTVNDFDPLSEVLHFLDRRKIDGVPVVDLEQRLVGYFSAKKFMQLVSEEAQKEVALGKPFSRSFEEVLKEYASSEISEYMMENPDYLEADEEIDDVLDFLMNTDMEVVPVIKEGKVAGVIYRARFLNALLKNKGK</sequence>
<dbReference type="Gene3D" id="3.10.580.10">
    <property type="entry name" value="CBS-domain"/>
    <property type="match status" value="1"/>
</dbReference>
<evidence type="ECO:0000259" key="3">
    <source>
        <dbReference type="PROSITE" id="PS51371"/>
    </source>
</evidence>
<dbReference type="InterPro" id="IPR000644">
    <property type="entry name" value="CBS_dom"/>
</dbReference>
<feature type="domain" description="CBS" evidence="3">
    <location>
        <begin position="91"/>
        <end position="146"/>
    </location>
</feature>
<reference evidence="4 5" key="1">
    <citation type="submission" date="2023-03" db="EMBL/GenBank/DDBJ databases">
        <title>Novel Species.</title>
        <authorList>
            <person name="Ma S."/>
        </authorList>
    </citation>
    <scope>NUCLEOTIDE SEQUENCE [LARGE SCALE GENOMIC DNA]</scope>
    <source>
        <strain evidence="4 5">B11</strain>
    </source>
</reference>
<dbReference type="InterPro" id="IPR046342">
    <property type="entry name" value="CBS_dom_sf"/>
</dbReference>
<accession>A0ABZ2YAS6</accession>
<gene>
    <name evidence="4" type="ORF">QBE54_07160</name>
</gene>
<dbReference type="RefSeq" id="WP_369017518.1">
    <property type="nucleotide sequence ID" value="NZ_CP121689.1"/>
</dbReference>
<keyword evidence="1 2" id="KW-0129">CBS domain</keyword>
<dbReference type="Pfam" id="PF00571">
    <property type="entry name" value="CBS"/>
    <property type="match status" value="2"/>
</dbReference>
<dbReference type="SUPFAM" id="SSF54631">
    <property type="entry name" value="CBS-domain pair"/>
    <property type="match status" value="1"/>
</dbReference>
<dbReference type="PROSITE" id="PS51371">
    <property type="entry name" value="CBS"/>
    <property type="match status" value="2"/>
</dbReference>
<dbReference type="SMART" id="SM00116">
    <property type="entry name" value="CBS"/>
    <property type="match status" value="2"/>
</dbReference>
<name>A0ABZ2YAS6_9BACT</name>
<evidence type="ECO:0000256" key="2">
    <source>
        <dbReference type="PROSITE-ProRule" id="PRU00703"/>
    </source>
</evidence>
<evidence type="ECO:0000313" key="5">
    <source>
        <dbReference type="Proteomes" id="UP001461341"/>
    </source>
</evidence>
<keyword evidence="5" id="KW-1185">Reference proteome</keyword>